<comment type="caution">
    <text evidence="4">The sequence shown here is derived from an EMBL/GenBank/DDBJ whole genome shotgun (WGS) entry which is preliminary data.</text>
</comment>
<dbReference type="Pfam" id="PF00795">
    <property type="entry name" value="CN_hydrolase"/>
    <property type="match status" value="1"/>
</dbReference>
<reference evidence="4 5" key="1">
    <citation type="submission" date="2014-04" db="EMBL/GenBank/DDBJ databases">
        <title>Genome assembly of Hyalangium minutum DSM 14724.</title>
        <authorList>
            <person name="Sharma G."/>
            <person name="Subramanian S."/>
        </authorList>
    </citation>
    <scope>NUCLEOTIDE SEQUENCE [LARGE SCALE GENOMIC DNA]</scope>
    <source>
        <strain evidence="4 5">DSM 14724</strain>
    </source>
</reference>
<dbReference type="CDD" id="cd07572">
    <property type="entry name" value="nit"/>
    <property type="match status" value="1"/>
</dbReference>
<evidence type="ECO:0000256" key="1">
    <source>
        <dbReference type="ARBA" id="ARBA00010613"/>
    </source>
</evidence>
<dbReference type="STRING" id="394096.DB31_6066"/>
<accession>A0A085VWI0</accession>
<dbReference type="Gene3D" id="3.60.110.10">
    <property type="entry name" value="Carbon-nitrogen hydrolase"/>
    <property type="match status" value="1"/>
</dbReference>
<organism evidence="4 5">
    <name type="scientific">Hyalangium minutum</name>
    <dbReference type="NCBI Taxonomy" id="394096"/>
    <lineage>
        <taxon>Bacteria</taxon>
        <taxon>Pseudomonadati</taxon>
        <taxon>Myxococcota</taxon>
        <taxon>Myxococcia</taxon>
        <taxon>Myxococcales</taxon>
        <taxon>Cystobacterineae</taxon>
        <taxon>Archangiaceae</taxon>
        <taxon>Hyalangium</taxon>
    </lineage>
</organism>
<dbReference type="InterPro" id="IPR045254">
    <property type="entry name" value="Nit1/2_C-N_Hydrolase"/>
</dbReference>
<dbReference type="AlphaFoldDB" id="A0A085VWI0"/>
<gene>
    <name evidence="4" type="ORF">DB31_6066</name>
</gene>
<evidence type="ECO:0000256" key="2">
    <source>
        <dbReference type="ARBA" id="ARBA00022801"/>
    </source>
</evidence>
<dbReference type="SUPFAM" id="SSF56317">
    <property type="entry name" value="Carbon-nitrogen hydrolase"/>
    <property type="match status" value="1"/>
</dbReference>
<feature type="domain" description="CN hydrolase" evidence="3">
    <location>
        <begin position="1"/>
        <end position="203"/>
    </location>
</feature>
<comment type="similarity">
    <text evidence="1">Belongs to the carbon-nitrogen hydrolase superfamily. NIT1/NIT2 family.</text>
</comment>
<evidence type="ECO:0000313" key="5">
    <source>
        <dbReference type="Proteomes" id="UP000028725"/>
    </source>
</evidence>
<dbReference type="PANTHER" id="PTHR23088">
    <property type="entry name" value="NITRILASE-RELATED"/>
    <property type="match status" value="1"/>
</dbReference>
<dbReference type="PANTHER" id="PTHR23088:SF27">
    <property type="entry name" value="DEAMINATED GLUTATHIONE AMIDASE"/>
    <property type="match status" value="1"/>
</dbReference>
<protein>
    <submittedName>
        <fullName evidence="4">Putative amidohydrolase</fullName>
    </submittedName>
</protein>
<dbReference type="GO" id="GO:0016811">
    <property type="term" value="F:hydrolase activity, acting on carbon-nitrogen (but not peptide) bonds, in linear amides"/>
    <property type="evidence" value="ECO:0007669"/>
    <property type="project" value="InterPro"/>
</dbReference>
<keyword evidence="2 4" id="KW-0378">Hydrolase</keyword>
<evidence type="ECO:0000259" key="3">
    <source>
        <dbReference type="PROSITE" id="PS50263"/>
    </source>
</evidence>
<evidence type="ECO:0000313" key="4">
    <source>
        <dbReference type="EMBL" id="KFE59793.1"/>
    </source>
</evidence>
<keyword evidence="5" id="KW-1185">Reference proteome</keyword>
<dbReference type="EMBL" id="JMCB01000032">
    <property type="protein sequence ID" value="KFE59793.1"/>
    <property type="molecule type" value="Genomic_DNA"/>
</dbReference>
<dbReference type="PROSITE" id="PS01227">
    <property type="entry name" value="UPF0012"/>
    <property type="match status" value="1"/>
</dbReference>
<dbReference type="InterPro" id="IPR001110">
    <property type="entry name" value="UPF0012_CS"/>
</dbReference>
<sequence>MGSEADRPSAAETLDGPTLSRMAQLARELRVTLLAGSILEAGAPGGRLYNTSVLFGPQGERLAVYRKMHLFDVDVGDGATYQESAAVAPGTEVVSAQTEVGRLGLSVCYDLRFPELYRRHSKEGATLLAVPAAFTLMTGKDHWEVLLRARAIENQCYVFAPAQGGRHSDKRITYGHAMVVDPWGLVTARASEGEGLAVAPVDPELLARIRRNLPCLQHRRLD</sequence>
<proteinExistence type="inferred from homology"/>
<name>A0A085VWI0_9BACT</name>
<dbReference type="InterPro" id="IPR003010">
    <property type="entry name" value="C-N_Hydrolase"/>
</dbReference>
<dbReference type="Proteomes" id="UP000028725">
    <property type="component" value="Unassembled WGS sequence"/>
</dbReference>
<dbReference type="PROSITE" id="PS50263">
    <property type="entry name" value="CN_HYDROLASE"/>
    <property type="match status" value="1"/>
</dbReference>
<dbReference type="InterPro" id="IPR036526">
    <property type="entry name" value="C-N_Hydrolase_sf"/>
</dbReference>